<feature type="compositionally biased region" description="Low complexity" evidence="1">
    <location>
        <begin position="377"/>
        <end position="392"/>
    </location>
</feature>
<protein>
    <submittedName>
        <fullName evidence="2">Uncharacterized protein</fullName>
    </submittedName>
</protein>
<accession>A0AAD4KHJ8</accession>
<dbReference type="GeneID" id="70248886"/>
<name>A0AAD4KHJ8_9EURO</name>
<keyword evidence="3" id="KW-1185">Reference proteome</keyword>
<organism evidence="2 3">
    <name type="scientific">Talaromyces proteolyticus</name>
    <dbReference type="NCBI Taxonomy" id="1131652"/>
    <lineage>
        <taxon>Eukaryota</taxon>
        <taxon>Fungi</taxon>
        <taxon>Dikarya</taxon>
        <taxon>Ascomycota</taxon>
        <taxon>Pezizomycotina</taxon>
        <taxon>Eurotiomycetes</taxon>
        <taxon>Eurotiomycetidae</taxon>
        <taxon>Eurotiales</taxon>
        <taxon>Trichocomaceae</taxon>
        <taxon>Talaromyces</taxon>
        <taxon>Talaromyces sect. Bacilispori</taxon>
    </lineage>
</organism>
<dbReference type="RefSeq" id="XP_046067932.1">
    <property type="nucleotide sequence ID" value="XM_046218599.1"/>
</dbReference>
<evidence type="ECO:0000256" key="1">
    <source>
        <dbReference type="SAM" id="MobiDB-lite"/>
    </source>
</evidence>
<evidence type="ECO:0000313" key="3">
    <source>
        <dbReference type="Proteomes" id="UP001201262"/>
    </source>
</evidence>
<reference evidence="2" key="1">
    <citation type="submission" date="2021-12" db="EMBL/GenBank/DDBJ databases">
        <title>Convergent genome expansion in fungi linked to evolution of root-endophyte symbiosis.</title>
        <authorList>
            <consortium name="DOE Joint Genome Institute"/>
            <person name="Ke Y.-H."/>
            <person name="Bonito G."/>
            <person name="Liao H.-L."/>
            <person name="Looney B."/>
            <person name="Rojas-Flechas A."/>
            <person name="Nash J."/>
            <person name="Hameed K."/>
            <person name="Schadt C."/>
            <person name="Martin F."/>
            <person name="Crous P.W."/>
            <person name="Miettinen O."/>
            <person name="Magnuson J.K."/>
            <person name="Labbe J."/>
            <person name="Jacobson D."/>
            <person name="Doktycz M.J."/>
            <person name="Veneault-Fourrey C."/>
            <person name="Kuo A."/>
            <person name="Mondo S."/>
            <person name="Calhoun S."/>
            <person name="Riley R."/>
            <person name="Ohm R."/>
            <person name="LaButti K."/>
            <person name="Andreopoulos B."/>
            <person name="Pangilinan J."/>
            <person name="Nolan M."/>
            <person name="Tritt A."/>
            <person name="Clum A."/>
            <person name="Lipzen A."/>
            <person name="Daum C."/>
            <person name="Barry K."/>
            <person name="Grigoriev I.V."/>
            <person name="Vilgalys R."/>
        </authorList>
    </citation>
    <scope>NUCLEOTIDE SEQUENCE</scope>
    <source>
        <strain evidence="2">PMI_201</strain>
    </source>
</reference>
<dbReference type="AlphaFoldDB" id="A0AAD4KHJ8"/>
<feature type="region of interest" description="Disordered" evidence="1">
    <location>
        <begin position="16"/>
        <end position="38"/>
    </location>
</feature>
<comment type="caution">
    <text evidence="2">The sequence shown here is derived from an EMBL/GenBank/DDBJ whole genome shotgun (WGS) entry which is preliminary data.</text>
</comment>
<evidence type="ECO:0000313" key="2">
    <source>
        <dbReference type="EMBL" id="KAH8691935.1"/>
    </source>
</evidence>
<feature type="compositionally biased region" description="Basic residues" evidence="1">
    <location>
        <begin position="442"/>
        <end position="454"/>
    </location>
</feature>
<dbReference type="Proteomes" id="UP001201262">
    <property type="component" value="Unassembled WGS sequence"/>
</dbReference>
<sequence length="662" mass="75997">MDRSLDYEALFLESEKRREEAEREREEAERERDQLKEETQRTTIAEFIQYCHQYISEPLQIEMNKERSTSGSLTSPKGRLCPTYLKPWEGFHQRQAEVYQEVLGCFNSLENPRLFSSRTVVQGLGNQLCRRPQSSEGDLWTYGRLGMEDPTAEVLEALRANSDFPLGDGIQFDNHANTFDDEPVLPDALKRKRSQPDQFCVHRKDAENTLLYFIEDKATHKLTPENLRAGLQTMNVWDKVVQRPTIPLDRDEKLQYNAELLTNSALTHAYDSMMNRGLGHAVLRTGSCLVFLYIAEDDPETLRYCLTEPNLDVTAMSNAVTAVGRLLAFCLMSLEIPVRSQRWRNEVIPQLHTWEVDFEYILSQIPDDEIHSTPPGSEYIPSSSPLSSFSESHNTRTHAGCRPGDIEQSSPTDDSESDDVSGNISGARKRTLSHFSSSPPQRQHRSGRQNKRTNRPAPTESLDFCTQRCLRGMKTGRRLDESCPNVTLHRRASDNHHPINCVDFAIPFKLSLMPYGYTVIGKGTTDRGWEEVQREVEVYDVLRTVQGSAVPVFLGSVHSSQMYFYKDAKIKHFLLLSWCGDEFDWTDWNQEQWDIYRQTVQEIQHLGINPGKLHRSNVLWTPRRSHARITGFHQAKPAPQRPGKRKLAALNNNISRKRVRTT</sequence>
<dbReference type="EMBL" id="JAJTJA010000011">
    <property type="protein sequence ID" value="KAH8691935.1"/>
    <property type="molecule type" value="Genomic_DNA"/>
</dbReference>
<feature type="region of interest" description="Disordered" evidence="1">
    <location>
        <begin position="370"/>
        <end position="460"/>
    </location>
</feature>
<proteinExistence type="predicted"/>
<gene>
    <name evidence="2" type="ORF">BGW36DRAFT_400061</name>
</gene>